<reference evidence="10" key="1">
    <citation type="submission" date="2023-04" db="EMBL/GenBank/DDBJ databases">
        <title>Ambrosiozyma monospora NBRC 1965.</title>
        <authorList>
            <person name="Ichikawa N."/>
            <person name="Sato H."/>
            <person name="Tonouchi N."/>
        </authorList>
    </citation>
    <scope>NUCLEOTIDE SEQUENCE</scope>
    <source>
        <strain evidence="10">NBRC 1965</strain>
    </source>
</reference>
<dbReference type="Proteomes" id="UP001165063">
    <property type="component" value="Unassembled WGS sequence"/>
</dbReference>
<dbReference type="PIRSF" id="PIRSF037969">
    <property type="entry name" value="U1_snRNP-C"/>
    <property type="match status" value="1"/>
</dbReference>
<feature type="region of interest" description="Disordered" evidence="8">
    <location>
        <begin position="69"/>
        <end position="115"/>
    </location>
</feature>
<dbReference type="InterPro" id="IPR013085">
    <property type="entry name" value="U1-CZ_Znf_C2H2"/>
</dbReference>
<comment type="subcellular location">
    <subcellularLocation>
        <location evidence="1">Nucleus</location>
    </subcellularLocation>
</comment>
<gene>
    <name evidence="10" type="ORF">Amon01_000832800</name>
</gene>
<keyword evidence="6" id="KW-0539">Nucleus</keyword>
<dbReference type="PANTHER" id="PTHR31148:SF1">
    <property type="entry name" value="U1 SMALL NUCLEAR RIBONUCLEOPROTEIN C"/>
    <property type="match status" value="1"/>
</dbReference>
<evidence type="ECO:0000313" key="11">
    <source>
        <dbReference type="Proteomes" id="UP001165063"/>
    </source>
</evidence>
<dbReference type="GO" id="GO:0008270">
    <property type="term" value="F:zinc ion binding"/>
    <property type="evidence" value="ECO:0007669"/>
    <property type="project" value="UniProtKB-KW"/>
</dbReference>
<dbReference type="EMBL" id="BSXU01007140">
    <property type="protein sequence ID" value="GMG56261.1"/>
    <property type="molecule type" value="Genomic_DNA"/>
</dbReference>
<organism evidence="10 11">
    <name type="scientific">Ambrosiozyma monospora</name>
    <name type="common">Yeast</name>
    <name type="synonym">Endomycopsis monosporus</name>
    <dbReference type="NCBI Taxonomy" id="43982"/>
    <lineage>
        <taxon>Eukaryota</taxon>
        <taxon>Fungi</taxon>
        <taxon>Dikarya</taxon>
        <taxon>Ascomycota</taxon>
        <taxon>Saccharomycotina</taxon>
        <taxon>Pichiomycetes</taxon>
        <taxon>Pichiales</taxon>
        <taxon>Pichiaceae</taxon>
        <taxon>Ambrosiozyma</taxon>
    </lineage>
</organism>
<keyword evidence="2" id="KW-0479">Metal-binding</keyword>
<feature type="domain" description="Matrin-type" evidence="9">
    <location>
        <begin position="4"/>
        <end position="36"/>
    </location>
</feature>
<keyword evidence="3" id="KW-0863">Zinc-finger</keyword>
<keyword evidence="7" id="KW-0687">Ribonucleoprotein</keyword>
<proteinExistence type="predicted"/>
<dbReference type="InterPro" id="IPR000690">
    <property type="entry name" value="Matrin/U1-C_Znf_C2H2"/>
</dbReference>
<dbReference type="PANTHER" id="PTHR31148">
    <property type="entry name" value="U1 SMALL NUCLEAR RIBONUCLEOPROTEIN C"/>
    <property type="match status" value="1"/>
</dbReference>
<evidence type="ECO:0000256" key="4">
    <source>
        <dbReference type="ARBA" id="ARBA00022833"/>
    </source>
</evidence>
<accession>A0A9W6Z082</accession>
<dbReference type="Pfam" id="PF06220">
    <property type="entry name" value="zf-U1"/>
    <property type="match status" value="1"/>
</dbReference>
<evidence type="ECO:0000259" key="9">
    <source>
        <dbReference type="PROSITE" id="PS50171"/>
    </source>
</evidence>
<dbReference type="SUPFAM" id="SSF57667">
    <property type="entry name" value="beta-beta-alpha zinc fingers"/>
    <property type="match status" value="1"/>
</dbReference>
<feature type="compositionally biased region" description="Polar residues" evidence="8">
    <location>
        <begin position="79"/>
        <end position="108"/>
    </location>
</feature>
<sequence length="166" mass="19816">MAKYYCDYCKSYLTHDSLSVRKSHLIGKYHVKFYCDFYERIQKREKKKLLKRKKEIKAEPLYEYDMKQHYKGMPGLPPSQENTSSQSAYQNHLNSTYYNSRQDTSSPAKDTDSLKLKPYKIMMPPTLSGLPPPPPNVYYYNTYQEKKEISELVYAKKKELRQQRLK</sequence>
<keyword evidence="11" id="KW-1185">Reference proteome</keyword>
<dbReference type="GO" id="GO:0000395">
    <property type="term" value="P:mRNA 5'-splice site recognition"/>
    <property type="evidence" value="ECO:0007669"/>
    <property type="project" value="InterPro"/>
</dbReference>
<dbReference type="GO" id="GO:0030627">
    <property type="term" value="F:pre-mRNA 5'-splice site binding"/>
    <property type="evidence" value="ECO:0007669"/>
    <property type="project" value="InterPro"/>
</dbReference>
<dbReference type="SMART" id="SM00451">
    <property type="entry name" value="ZnF_U1"/>
    <property type="match status" value="1"/>
</dbReference>
<dbReference type="OrthoDB" id="76567at2759"/>
<dbReference type="GO" id="GO:0005685">
    <property type="term" value="C:U1 snRNP"/>
    <property type="evidence" value="ECO:0007669"/>
    <property type="project" value="InterPro"/>
</dbReference>
<evidence type="ECO:0000313" key="10">
    <source>
        <dbReference type="EMBL" id="GMG56261.1"/>
    </source>
</evidence>
<protein>
    <submittedName>
        <fullName evidence="10">Unnamed protein product</fullName>
    </submittedName>
</protein>
<evidence type="ECO:0000256" key="7">
    <source>
        <dbReference type="ARBA" id="ARBA00023274"/>
    </source>
</evidence>
<name>A0A9W6Z082_AMBMO</name>
<evidence type="ECO:0000256" key="8">
    <source>
        <dbReference type="SAM" id="MobiDB-lite"/>
    </source>
</evidence>
<dbReference type="InterPro" id="IPR003604">
    <property type="entry name" value="Matrin/U1-like-C_Znf_C2H2"/>
</dbReference>
<dbReference type="InterPro" id="IPR036236">
    <property type="entry name" value="Znf_C2H2_sf"/>
</dbReference>
<evidence type="ECO:0000256" key="6">
    <source>
        <dbReference type="ARBA" id="ARBA00023242"/>
    </source>
</evidence>
<evidence type="ECO:0000256" key="5">
    <source>
        <dbReference type="ARBA" id="ARBA00022884"/>
    </source>
</evidence>
<dbReference type="Gene3D" id="3.30.160.60">
    <property type="entry name" value="Classic Zinc Finger"/>
    <property type="match status" value="1"/>
</dbReference>
<evidence type="ECO:0000256" key="1">
    <source>
        <dbReference type="ARBA" id="ARBA00004123"/>
    </source>
</evidence>
<keyword evidence="5" id="KW-0694">RNA-binding</keyword>
<dbReference type="PROSITE" id="PS50171">
    <property type="entry name" value="ZF_MATRIN"/>
    <property type="match status" value="1"/>
</dbReference>
<keyword evidence="4" id="KW-0862">Zinc</keyword>
<comment type="caution">
    <text evidence="10">The sequence shown here is derived from an EMBL/GenBank/DDBJ whole genome shotgun (WGS) entry which is preliminary data.</text>
</comment>
<evidence type="ECO:0000256" key="3">
    <source>
        <dbReference type="ARBA" id="ARBA00022771"/>
    </source>
</evidence>
<dbReference type="InterPro" id="IPR017340">
    <property type="entry name" value="U1_snRNP-C"/>
</dbReference>
<dbReference type="AlphaFoldDB" id="A0A9W6Z082"/>
<evidence type="ECO:0000256" key="2">
    <source>
        <dbReference type="ARBA" id="ARBA00022723"/>
    </source>
</evidence>